<evidence type="ECO:0000256" key="1">
    <source>
        <dbReference type="SAM" id="Phobius"/>
    </source>
</evidence>
<evidence type="ECO:0000259" key="2">
    <source>
        <dbReference type="Pfam" id="PF00487"/>
    </source>
</evidence>
<dbReference type="OrthoDB" id="1550403at2"/>
<dbReference type="Proteomes" id="UP000297540">
    <property type="component" value="Unassembled WGS sequence"/>
</dbReference>
<feature type="transmembrane region" description="Helical" evidence="1">
    <location>
        <begin position="306"/>
        <end position="327"/>
    </location>
</feature>
<keyword evidence="1" id="KW-1133">Transmembrane helix</keyword>
<dbReference type="GO" id="GO:0006629">
    <property type="term" value="P:lipid metabolic process"/>
    <property type="evidence" value="ECO:0007669"/>
    <property type="project" value="InterPro"/>
</dbReference>
<evidence type="ECO:0000313" key="4">
    <source>
        <dbReference type="Proteomes" id="UP000297540"/>
    </source>
</evidence>
<accession>A0A4Y8SCU7</accession>
<keyword evidence="1" id="KW-0812">Transmembrane</keyword>
<dbReference type="EMBL" id="SOZE01000017">
    <property type="protein sequence ID" value="TFF36166.1"/>
    <property type="molecule type" value="Genomic_DNA"/>
</dbReference>
<evidence type="ECO:0000313" key="3">
    <source>
        <dbReference type="EMBL" id="TFF36166.1"/>
    </source>
</evidence>
<dbReference type="Pfam" id="PF00487">
    <property type="entry name" value="FA_desaturase"/>
    <property type="match status" value="1"/>
</dbReference>
<feature type="transmembrane region" description="Helical" evidence="1">
    <location>
        <begin position="177"/>
        <end position="200"/>
    </location>
</feature>
<feature type="transmembrane region" description="Helical" evidence="1">
    <location>
        <begin position="52"/>
        <end position="71"/>
    </location>
</feature>
<keyword evidence="4" id="KW-1185">Reference proteome</keyword>
<reference evidence="3 4" key="1">
    <citation type="journal article" date="2017" name="Int. J. Syst. Evol. Microbiol.">
        <title>Mucilaginibacterpsychrotolerans sp. nov., isolated from peatlands.</title>
        <authorList>
            <person name="Deng Y."/>
            <person name="Shen L."/>
            <person name="Xu B."/>
            <person name="Liu Y."/>
            <person name="Gu Z."/>
            <person name="Liu H."/>
            <person name="Zhou Y."/>
        </authorList>
    </citation>
    <scope>NUCLEOTIDE SEQUENCE [LARGE SCALE GENOMIC DNA]</scope>
    <source>
        <strain evidence="3 4">NH7-4</strain>
    </source>
</reference>
<gene>
    <name evidence="3" type="ORF">E2R66_16620</name>
</gene>
<sequence length="410" mass="46897">MKTTFLGFGVPAVVSDIRGEMAILPACIQFLLTWLTGIALPGQKPLIVRTNLSHLFTAYACIIVGMVVTCLTQTNSLYGFMPIGFLLTVSGTRKLSTVINHFLVHKDFFTGRIMKKYPRRNNMLGEINSSMLFLQGFKQYIDDHIAHHTVKIMASILDPDMAFLWMLGFKAGMRKRVLWAIFFFNIIVPISPLHLLFLWARIKATITDATPLRVLVQSIVISLLLVLAHYTSFWTVFWVWVFPLFYLYHIAAIAQFLSEHFWLTEVESDGKLDLNRSVKDLYNRSLKITVGRACGTRAPQTHNKPFVYKLILWIKWWLIMLVIHLPIRLFVLPGDLVCHDWHHRGQRGDNWANAPYARLAFKDNLKPGETPLIEIWGLHNAISAVFDHLSKLPAIQPVVEINESEMALGM</sequence>
<name>A0A4Y8SCU7_9SPHI</name>
<protein>
    <recommendedName>
        <fullName evidence="2">Fatty acid desaturase domain-containing protein</fullName>
    </recommendedName>
</protein>
<dbReference type="InterPro" id="IPR005804">
    <property type="entry name" value="FA_desaturase_dom"/>
</dbReference>
<proteinExistence type="predicted"/>
<feature type="domain" description="Fatty acid desaturase" evidence="2">
    <location>
        <begin position="82"/>
        <end position="267"/>
    </location>
</feature>
<feature type="transmembrane region" description="Helical" evidence="1">
    <location>
        <begin position="21"/>
        <end position="40"/>
    </location>
</feature>
<organism evidence="3 4">
    <name type="scientific">Mucilaginibacter psychrotolerans</name>
    <dbReference type="NCBI Taxonomy" id="1524096"/>
    <lineage>
        <taxon>Bacteria</taxon>
        <taxon>Pseudomonadati</taxon>
        <taxon>Bacteroidota</taxon>
        <taxon>Sphingobacteriia</taxon>
        <taxon>Sphingobacteriales</taxon>
        <taxon>Sphingobacteriaceae</taxon>
        <taxon>Mucilaginibacter</taxon>
    </lineage>
</organism>
<dbReference type="AlphaFoldDB" id="A0A4Y8SCU7"/>
<dbReference type="RefSeq" id="WP_133232542.1">
    <property type="nucleotide sequence ID" value="NZ_SOZE01000017.1"/>
</dbReference>
<comment type="caution">
    <text evidence="3">The sequence shown here is derived from an EMBL/GenBank/DDBJ whole genome shotgun (WGS) entry which is preliminary data.</text>
</comment>
<keyword evidence="1" id="KW-0472">Membrane</keyword>